<name>A0A2T4UCD4_9ACTN</name>
<organism evidence="2 3">
    <name type="scientific">Paraconexibacter algicola</name>
    <dbReference type="NCBI Taxonomy" id="2133960"/>
    <lineage>
        <taxon>Bacteria</taxon>
        <taxon>Bacillati</taxon>
        <taxon>Actinomycetota</taxon>
        <taxon>Thermoleophilia</taxon>
        <taxon>Solirubrobacterales</taxon>
        <taxon>Paraconexibacteraceae</taxon>
        <taxon>Paraconexibacter</taxon>
    </lineage>
</organism>
<keyword evidence="1" id="KW-0472">Membrane</keyword>
<comment type="caution">
    <text evidence="2">The sequence shown here is derived from an EMBL/GenBank/DDBJ whole genome shotgun (WGS) entry which is preliminary data.</text>
</comment>
<dbReference type="RefSeq" id="WP_107570974.1">
    <property type="nucleotide sequence ID" value="NZ_PYYB01000004.1"/>
</dbReference>
<sequence>MAALVTSLAGLLCLALAAYQEVRTARTAGVSVATLERPPALRYLLIAFPFLFVVSALGEEHLLLGVGLAVLAQSAYVTWWRGQRRA</sequence>
<keyword evidence="3" id="KW-1185">Reference proteome</keyword>
<accession>A0A2T4UCD4</accession>
<dbReference type="AlphaFoldDB" id="A0A2T4UCD4"/>
<feature type="transmembrane region" description="Helical" evidence="1">
    <location>
        <begin position="62"/>
        <end position="80"/>
    </location>
</feature>
<reference evidence="2 3" key="1">
    <citation type="submission" date="2018-03" db="EMBL/GenBank/DDBJ databases">
        <title>Aquarubrobacter algicola gen. nov., sp. nov., a novel actinobacterium isolated from shallow eutrophic lake during the end of cyanobacterial harmful algal blooms.</title>
        <authorList>
            <person name="Chun S.J."/>
        </authorList>
    </citation>
    <scope>NUCLEOTIDE SEQUENCE [LARGE SCALE GENOMIC DNA]</scope>
    <source>
        <strain evidence="2 3">Seoho-28</strain>
    </source>
</reference>
<keyword evidence="1" id="KW-0812">Transmembrane</keyword>
<keyword evidence="1" id="KW-1133">Transmembrane helix</keyword>
<proteinExistence type="predicted"/>
<dbReference type="Proteomes" id="UP000240739">
    <property type="component" value="Unassembled WGS sequence"/>
</dbReference>
<feature type="transmembrane region" description="Helical" evidence="1">
    <location>
        <begin position="41"/>
        <end position="57"/>
    </location>
</feature>
<evidence type="ECO:0000313" key="3">
    <source>
        <dbReference type="Proteomes" id="UP000240739"/>
    </source>
</evidence>
<evidence type="ECO:0000256" key="1">
    <source>
        <dbReference type="SAM" id="Phobius"/>
    </source>
</evidence>
<evidence type="ECO:0000313" key="2">
    <source>
        <dbReference type="EMBL" id="PTL54874.1"/>
    </source>
</evidence>
<protein>
    <submittedName>
        <fullName evidence="2">Uncharacterized protein</fullName>
    </submittedName>
</protein>
<gene>
    <name evidence="2" type="ORF">C7Y72_20050</name>
</gene>
<dbReference type="EMBL" id="PYYB01000004">
    <property type="protein sequence ID" value="PTL54874.1"/>
    <property type="molecule type" value="Genomic_DNA"/>
</dbReference>